<keyword evidence="1" id="KW-0472">Membrane</keyword>
<dbReference type="Proteomes" id="UP000281644">
    <property type="component" value="Chromosome"/>
</dbReference>
<dbReference type="AlphaFoldDB" id="A0AAN1Q0D1"/>
<organism evidence="2 3">
    <name type="scientific">Lactiplantibacillus argentoratensis</name>
    <dbReference type="NCBI Taxonomy" id="271881"/>
    <lineage>
        <taxon>Bacteria</taxon>
        <taxon>Bacillati</taxon>
        <taxon>Bacillota</taxon>
        <taxon>Bacilli</taxon>
        <taxon>Lactobacillales</taxon>
        <taxon>Lactobacillaceae</taxon>
        <taxon>Lactiplantibacillus</taxon>
    </lineage>
</organism>
<name>A0AAN1Q0D1_9LACO</name>
<dbReference type="KEGG" id="larg:LPA65_06305"/>
<evidence type="ECO:0000313" key="3">
    <source>
        <dbReference type="Proteomes" id="UP000281644"/>
    </source>
</evidence>
<dbReference type="EMBL" id="CP032751">
    <property type="protein sequence ID" value="AYJ35404.1"/>
    <property type="molecule type" value="Genomic_DNA"/>
</dbReference>
<accession>A0AAN1Q0D1</accession>
<keyword evidence="1" id="KW-0812">Transmembrane</keyword>
<keyword evidence="1" id="KW-1133">Transmembrane helix</keyword>
<dbReference type="RefSeq" id="WP_057717649.1">
    <property type="nucleotide sequence ID" value="NZ_BJZD01000014.1"/>
</dbReference>
<protein>
    <submittedName>
        <fullName evidence="2">Uncharacterized protein</fullName>
    </submittedName>
</protein>
<evidence type="ECO:0000313" key="2">
    <source>
        <dbReference type="EMBL" id="AYJ35404.1"/>
    </source>
</evidence>
<feature type="transmembrane region" description="Helical" evidence="1">
    <location>
        <begin position="6"/>
        <end position="24"/>
    </location>
</feature>
<feature type="transmembrane region" description="Helical" evidence="1">
    <location>
        <begin position="44"/>
        <end position="61"/>
    </location>
</feature>
<reference evidence="2 3" key="1">
    <citation type="submission" date="2018-10" db="EMBL/GenBank/DDBJ databases">
        <title>Genome sequencing of Lactobacillus species.</title>
        <authorList>
            <person name="Baek C."/>
            <person name="Yi H."/>
        </authorList>
    </citation>
    <scope>NUCLEOTIDE SEQUENCE [LARGE SCALE GENOMIC DNA]</scope>
    <source>
        <strain evidence="2 3">DSM 16365</strain>
    </source>
</reference>
<gene>
    <name evidence="2" type="ORF">LPA65_06305</name>
</gene>
<sequence length="140" mass="15811">MSLLLSMTQLTATLTTSGYIGYWIKCRITTRPRMLRKRQLAKWLFAYIILLLVTGTIVGKIDSKESTDNAVKTATAKSHDNKAQFSKTTAKTALDHFNSMSSKQMGQYNTALATTLKAKQRLANNNEQYILTTHRWYGIS</sequence>
<evidence type="ECO:0000256" key="1">
    <source>
        <dbReference type="SAM" id="Phobius"/>
    </source>
</evidence>
<proteinExistence type="predicted"/>